<dbReference type="SUPFAM" id="SSF51905">
    <property type="entry name" value="FAD/NAD(P)-binding domain"/>
    <property type="match status" value="1"/>
</dbReference>
<evidence type="ECO:0000256" key="3">
    <source>
        <dbReference type="ARBA" id="ARBA00022630"/>
    </source>
</evidence>
<keyword evidence="7" id="KW-0325">Glycoprotein</keyword>
<dbReference type="GO" id="GO:0016614">
    <property type="term" value="F:oxidoreductase activity, acting on CH-OH group of donors"/>
    <property type="evidence" value="ECO:0007669"/>
    <property type="project" value="InterPro"/>
</dbReference>
<name>A0A8K0XRD7_9AGAR</name>
<dbReference type="OrthoDB" id="269227at2759"/>
<dbReference type="PANTHER" id="PTHR11552">
    <property type="entry name" value="GLUCOSE-METHANOL-CHOLINE GMC OXIDOREDUCTASE"/>
    <property type="match status" value="1"/>
</dbReference>
<feature type="active site" description="Proton acceptor" evidence="8">
    <location>
        <position position="570"/>
    </location>
</feature>
<dbReference type="PROSITE" id="PS00624">
    <property type="entry name" value="GMC_OXRED_2"/>
    <property type="match status" value="1"/>
</dbReference>
<evidence type="ECO:0000313" key="11">
    <source>
        <dbReference type="EMBL" id="KAH8102406.1"/>
    </source>
</evidence>
<dbReference type="InterPro" id="IPR007867">
    <property type="entry name" value="GMC_OxRtase_C"/>
</dbReference>
<evidence type="ECO:0000256" key="8">
    <source>
        <dbReference type="PIRSR" id="PIRSR000137-1"/>
    </source>
</evidence>
<keyword evidence="6" id="KW-0560">Oxidoreductase</keyword>
<evidence type="ECO:0000256" key="7">
    <source>
        <dbReference type="ARBA" id="ARBA00023180"/>
    </source>
</evidence>
<feature type="binding site" evidence="9">
    <location>
        <position position="244"/>
    </location>
    <ligand>
        <name>FAD</name>
        <dbReference type="ChEBI" id="CHEBI:57692"/>
    </ligand>
</feature>
<evidence type="ECO:0000256" key="1">
    <source>
        <dbReference type="ARBA" id="ARBA00001974"/>
    </source>
</evidence>
<dbReference type="InterPro" id="IPR036188">
    <property type="entry name" value="FAD/NAD-bd_sf"/>
</dbReference>
<organism evidence="11 12">
    <name type="scientific">Cristinia sonorae</name>
    <dbReference type="NCBI Taxonomy" id="1940300"/>
    <lineage>
        <taxon>Eukaryota</taxon>
        <taxon>Fungi</taxon>
        <taxon>Dikarya</taxon>
        <taxon>Basidiomycota</taxon>
        <taxon>Agaricomycotina</taxon>
        <taxon>Agaricomycetes</taxon>
        <taxon>Agaricomycetidae</taxon>
        <taxon>Agaricales</taxon>
        <taxon>Pleurotineae</taxon>
        <taxon>Stephanosporaceae</taxon>
        <taxon>Cristinia</taxon>
    </lineage>
</organism>
<dbReference type="GO" id="GO:0050660">
    <property type="term" value="F:flavin adenine dinucleotide binding"/>
    <property type="evidence" value="ECO:0007669"/>
    <property type="project" value="InterPro"/>
</dbReference>
<dbReference type="Gene3D" id="3.50.50.60">
    <property type="entry name" value="FAD/NAD(P)-binding domain"/>
    <property type="match status" value="1"/>
</dbReference>
<dbReference type="InterPro" id="IPR000172">
    <property type="entry name" value="GMC_OxRdtase_N"/>
</dbReference>
<comment type="similarity">
    <text evidence="2">Belongs to the GMC oxidoreductase family.</text>
</comment>
<evidence type="ECO:0000256" key="9">
    <source>
        <dbReference type="PIRSR" id="PIRSR000137-2"/>
    </source>
</evidence>
<comment type="caution">
    <text evidence="11">The sequence shown here is derived from an EMBL/GenBank/DDBJ whole genome shotgun (WGS) entry which is preliminary data.</text>
</comment>
<evidence type="ECO:0000259" key="10">
    <source>
        <dbReference type="PROSITE" id="PS00624"/>
    </source>
</evidence>
<dbReference type="Gene3D" id="3.30.560.10">
    <property type="entry name" value="Glucose Oxidase, domain 3"/>
    <property type="match status" value="1"/>
</dbReference>
<keyword evidence="4" id="KW-0732">Signal</keyword>
<dbReference type="Proteomes" id="UP000813824">
    <property type="component" value="Unassembled WGS sequence"/>
</dbReference>
<feature type="binding site" evidence="9">
    <location>
        <begin position="526"/>
        <end position="527"/>
    </location>
    <ligand>
        <name>FAD</name>
        <dbReference type="ChEBI" id="CHEBI:57692"/>
    </ligand>
</feature>
<feature type="active site" description="Proton donor" evidence="8">
    <location>
        <position position="527"/>
    </location>
</feature>
<comment type="cofactor">
    <cofactor evidence="1 9">
        <name>FAD</name>
        <dbReference type="ChEBI" id="CHEBI:57692"/>
    </cofactor>
</comment>
<accession>A0A8K0XRD7</accession>
<keyword evidence="12" id="KW-1185">Reference proteome</keyword>
<evidence type="ECO:0000256" key="2">
    <source>
        <dbReference type="ARBA" id="ARBA00010790"/>
    </source>
</evidence>
<dbReference type="PIRSF" id="PIRSF000137">
    <property type="entry name" value="Alcohol_oxidase"/>
    <property type="match status" value="1"/>
</dbReference>
<dbReference type="InterPro" id="IPR012132">
    <property type="entry name" value="GMC_OxRdtase"/>
</dbReference>
<dbReference type="EMBL" id="JAEVFJ010000009">
    <property type="protein sequence ID" value="KAH8102406.1"/>
    <property type="molecule type" value="Genomic_DNA"/>
</dbReference>
<evidence type="ECO:0000256" key="5">
    <source>
        <dbReference type="ARBA" id="ARBA00022827"/>
    </source>
</evidence>
<dbReference type="AlphaFoldDB" id="A0A8K0XRD7"/>
<keyword evidence="5 9" id="KW-0274">FAD</keyword>
<dbReference type="PANTHER" id="PTHR11552:SF201">
    <property type="entry name" value="GLUCOSE-METHANOL-CHOLINE OXIDOREDUCTASE N-TERMINAL DOMAIN-CONTAINING PROTEIN"/>
    <property type="match status" value="1"/>
</dbReference>
<sequence>MVAKIEQVANKNFDYIIIGGGTAGLTLAAKLSEDPLKSVLVLEEGYDNLNDDEILRPVVPLKGFGNEKYSWNVTTTPQAHLNDRVLHWQRGRGFGGSSNINLFQYTIPPADDIDVVERLGSKGFNWNAFNSALKKIEGFVTPSDAESALMEIDIVAGQLDIGQDGPLKISLQPSLVTPYKVIQETFKATGIPCASKPYNGDPTGLFLAAGTWDPISNTRSYAAPAFYQPHESRDNLTALARAHVHRVITRKDNDILIATGVEFGHEGVTYTVQATKEVIIAAGALHSPKVLELSGIGDRKVLEKAGVPVVLDLPGVGANAQEHLATGIGFELNKEGDLAKSVLGEIAATGAGLRPAVAFTMATLDMVSPRSKELVKLAREKIEANWETYSPGLQRQYEIQLDRLENGGVECEIAANFSLTMATMQPNPAEKDALYLSISPISMHPFSRGAIHIVSSDPAVPPTFDPHYLEESIDLELLVEQLRFIRNLVTLSPLKDSNPKELNPGSAYDTDEKLKEYVKNFSTTSWHTTSTCSMLPLEHGGVVDASFKVYGTSNLRVVDLSVLPLHVAAHTQSVAYGLGAYAGEVLTSH</sequence>
<evidence type="ECO:0000256" key="6">
    <source>
        <dbReference type="ARBA" id="ARBA00023002"/>
    </source>
</evidence>
<gene>
    <name evidence="11" type="ORF">BXZ70DRAFT_928454</name>
</gene>
<evidence type="ECO:0000313" key="12">
    <source>
        <dbReference type="Proteomes" id="UP000813824"/>
    </source>
</evidence>
<protein>
    <submittedName>
        <fullName evidence="11">GMC oxidoreductase</fullName>
    </submittedName>
</protein>
<feature type="domain" description="Glucose-methanol-choline oxidoreductase N-terminal" evidence="10">
    <location>
        <begin position="283"/>
        <end position="297"/>
    </location>
</feature>
<dbReference type="Pfam" id="PF05199">
    <property type="entry name" value="GMC_oxred_C"/>
    <property type="match status" value="1"/>
</dbReference>
<dbReference type="SUPFAM" id="SSF54373">
    <property type="entry name" value="FAD-linked reductases, C-terminal domain"/>
    <property type="match status" value="1"/>
</dbReference>
<evidence type="ECO:0000256" key="4">
    <source>
        <dbReference type="ARBA" id="ARBA00022729"/>
    </source>
</evidence>
<reference evidence="11" key="1">
    <citation type="journal article" date="2021" name="New Phytol.">
        <title>Evolutionary innovations through gain and loss of genes in the ectomycorrhizal Boletales.</title>
        <authorList>
            <person name="Wu G."/>
            <person name="Miyauchi S."/>
            <person name="Morin E."/>
            <person name="Kuo A."/>
            <person name="Drula E."/>
            <person name="Varga T."/>
            <person name="Kohler A."/>
            <person name="Feng B."/>
            <person name="Cao Y."/>
            <person name="Lipzen A."/>
            <person name="Daum C."/>
            <person name="Hundley H."/>
            <person name="Pangilinan J."/>
            <person name="Johnson J."/>
            <person name="Barry K."/>
            <person name="LaButti K."/>
            <person name="Ng V."/>
            <person name="Ahrendt S."/>
            <person name="Min B."/>
            <person name="Choi I.G."/>
            <person name="Park H."/>
            <person name="Plett J.M."/>
            <person name="Magnuson J."/>
            <person name="Spatafora J.W."/>
            <person name="Nagy L.G."/>
            <person name="Henrissat B."/>
            <person name="Grigoriev I.V."/>
            <person name="Yang Z.L."/>
            <person name="Xu J."/>
            <person name="Martin F.M."/>
        </authorList>
    </citation>
    <scope>NUCLEOTIDE SEQUENCE</scope>
    <source>
        <strain evidence="11">KKN 215</strain>
    </source>
</reference>
<dbReference type="Pfam" id="PF00732">
    <property type="entry name" value="GMC_oxred_N"/>
    <property type="match status" value="1"/>
</dbReference>
<proteinExistence type="inferred from homology"/>
<keyword evidence="3" id="KW-0285">Flavoprotein</keyword>